<feature type="transmembrane region" description="Helical" evidence="5">
    <location>
        <begin position="157"/>
        <end position="176"/>
    </location>
</feature>
<keyword evidence="5" id="KW-1133">Transmembrane helix</keyword>
<dbReference type="SUPFAM" id="SSF55874">
    <property type="entry name" value="ATPase domain of HSP90 chaperone/DNA topoisomerase II/histidine kinase"/>
    <property type="match status" value="1"/>
</dbReference>
<name>A0ABP5GH73_9MICC</name>
<evidence type="ECO:0000256" key="4">
    <source>
        <dbReference type="SAM" id="MobiDB-lite"/>
    </source>
</evidence>
<feature type="domain" description="Histidine kinase/HSP90-like ATPase" evidence="6">
    <location>
        <begin position="299"/>
        <end position="378"/>
    </location>
</feature>
<dbReference type="PANTHER" id="PTHR24421:SF63">
    <property type="entry name" value="SENSOR HISTIDINE KINASE DESK"/>
    <property type="match status" value="1"/>
</dbReference>
<keyword evidence="9" id="KW-1185">Reference proteome</keyword>
<dbReference type="InterPro" id="IPR050482">
    <property type="entry name" value="Sensor_HK_TwoCompSys"/>
</dbReference>
<dbReference type="CDD" id="cd16917">
    <property type="entry name" value="HATPase_UhpB-NarQ-NarX-like"/>
    <property type="match status" value="1"/>
</dbReference>
<gene>
    <name evidence="8" type="ORF">GCM10009720_27730</name>
</gene>
<evidence type="ECO:0000313" key="9">
    <source>
        <dbReference type="Proteomes" id="UP001501461"/>
    </source>
</evidence>
<protein>
    <submittedName>
        <fullName evidence="8">Uncharacterized protein</fullName>
    </submittedName>
</protein>
<reference evidence="9" key="1">
    <citation type="journal article" date="2019" name="Int. J. Syst. Evol. Microbiol.">
        <title>The Global Catalogue of Microorganisms (GCM) 10K type strain sequencing project: providing services to taxonomists for standard genome sequencing and annotation.</title>
        <authorList>
            <consortium name="The Broad Institute Genomics Platform"/>
            <consortium name="The Broad Institute Genome Sequencing Center for Infectious Disease"/>
            <person name="Wu L."/>
            <person name="Ma J."/>
        </authorList>
    </citation>
    <scope>NUCLEOTIDE SEQUENCE [LARGE SCALE GENOMIC DNA]</scope>
    <source>
        <strain evidence="9">JCM 13595</strain>
    </source>
</reference>
<evidence type="ECO:0000256" key="5">
    <source>
        <dbReference type="SAM" id="Phobius"/>
    </source>
</evidence>
<evidence type="ECO:0000259" key="6">
    <source>
        <dbReference type="Pfam" id="PF02518"/>
    </source>
</evidence>
<dbReference type="Proteomes" id="UP001501461">
    <property type="component" value="Unassembled WGS sequence"/>
</dbReference>
<feature type="domain" description="Signal transduction histidine kinase subgroup 3 dimerisation and phosphoacceptor" evidence="7">
    <location>
        <begin position="195"/>
        <end position="260"/>
    </location>
</feature>
<dbReference type="PANTHER" id="PTHR24421">
    <property type="entry name" value="NITRATE/NITRITE SENSOR PROTEIN NARX-RELATED"/>
    <property type="match status" value="1"/>
</dbReference>
<feature type="transmembrane region" description="Helical" evidence="5">
    <location>
        <begin position="28"/>
        <end position="47"/>
    </location>
</feature>
<evidence type="ECO:0000256" key="1">
    <source>
        <dbReference type="ARBA" id="ARBA00022679"/>
    </source>
</evidence>
<dbReference type="Gene3D" id="3.30.565.10">
    <property type="entry name" value="Histidine kinase-like ATPase, C-terminal domain"/>
    <property type="match status" value="1"/>
</dbReference>
<dbReference type="InterPro" id="IPR003594">
    <property type="entry name" value="HATPase_dom"/>
</dbReference>
<proteinExistence type="predicted"/>
<dbReference type="Pfam" id="PF02518">
    <property type="entry name" value="HATPase_c"/>
    <property type="match status" value="1"/>
</dbReference>
<keyword evidence="2" id="KW-0418">Kinase</keyword>
<feature type="transmembrane region" description="Helical" evidence="5">
    <location>
        <begin position="128"/>
        <end position="151"/>
    </location>
</feature>
<organism evidence="8 9">
    <name type="scientific">Yaniella flava</name>
    <dbReference type="NCBI Taxonomy" id="287930"/>
    <lineage>
        <taxon>Bacteria</taxon>
        <taxon>Bacillati</taxon>
        <taxon>Actinomycetota</taxon>
        <taxon>Actinomycetes</taxon>
        <taxon>Micrococcales</taxon>
        <taxon>Micrococcaceae</taxon>
        <taxon>Yaniella</taxon>
    </lineage>
</organism>
<accession>A0ABP5GH73</accession>
<feature type="region of interest" description="Disordered" evidence="4">
    <location>
        <begin position="1"/>
        <end position="22"/>
    </location>
</feature>
<feature type="transmembrane region" description="Helical" evidence="5">
    <location>
        <begin position="59"/>
        <end position="77"/>
    </location>
</feature>
<evidence type="ECO:0000256" key="3">
    <source>
        <dbReference type="ARBA" id="ARBA00023012"/>
    </source>
</evidence>
<dbReference type="InterPro" id="IPR036890">
    <property type="entry name" value="HATPase_C_sf"/>
</dbReference>
<keyword evidence="1" id="KW-0808">Transferase</keyword>
<evidence type="ECO:0000259" key="7">
    <source>
        <dbReference type="Pfam" id="PF07730"/>
    </source>
</evidence>
<feature type="transmembrane region" description="Helical" evidence="5">
    <location>
        <begin position="89"/>
        <end position="116"/>
    </location>
</feature>
<dbReference type="EMBL" id="BAAAMN010000061">
    <property type="protein sequence ID" value="GAA2045313.1"/>
    <property type="molecule type" value="Genomic_DNA"/>
</dbReference>
<keyword evidence="3" id="KW-0902">Two-component regulatory system</keyword>
<keyword evidence="5" id="KW-0472">Membrane</keyword>
<evidence type="ECO:0000313" key="8">
    <source>
        <dbReference type="EMBL" id="GAA2045313.1"/>
    </source>
</evidence>
<dbReference type="Gene3D" id="1.20.5.1930">
    <property type="match status" value="1"/>
</dbReference>
<sequence>MTIASEITAPPKPQLPQPPATQQERRTVFFTAGVWLIFLIWTIVGLVESTAPAPVQIASWAALIVFPVVYLRGFFFPEPFPQVNRHLNTLAYSVALFGLGGIMSLSSSTAVLNVVPYVMAQWIFNHRLLTGVLAVAVLFGGAAGLVTVMGFSAYAGWFLGSVGSPAIIMIFIRISIEMGDAQLHRSEQLALAKQREELASTVHDVLGHSLTTITVKVQLAQRLLDTDMNAAKTELADIENLARRSLSEVRATVTELQHPDLAEQLNQAKTALSAAGVSFDRPEQLPRLTLVQQQVFAWVVREAVTNIIRHAHATAATITITQEEATMILRIDDNGIGLSETTFDKHHGLAGLRRRAASAGGRLDVHRLDPGTRVEVTL</sequence>
<feature type="compositionally biased region" description="Pro residues" evidence="4">
    <location>
        <begin position="10"/>
        <end position="19"/>
    </location>
</feature>
<dbReference type="InterPro" id="IPR011712">
    <property type="entry name" value="Sig_transdc_His_kin_sub3_dim/P"/>
</dbReference>
<comment type="caution">
    <text evidence="8">The sequence shown here is derived from an EMBL/GenBank/DDBJ whole genome shotgun (WGS) entry which is preliminary data.</text>
</comment>
<keyword evidence="5" id="KW-0812">Transmembrane</keyword>
<evidence type="ECO:0000256" key="2">
    <source>
        <dbReference type="ARBA" id="ARBA00022777"/>
    </source>
</evidence>
<dbReference type="Pfam" id="PF07730">
    <property type="entry name" value="HisKA_3"/>
    <property type="match status" value="1"/>
</dbReference>